<dbReference type="PANTHER" id="PTHR30007">
    <property type="entry name" value="PHP DOMAIN PROTEIN"/>
    <property type="match status" value="1"/>
</dbReference>
<evidence type="ECO:0000313" key="3">
    <source>
        <dbReference type="EMBL" id="AXK40893.1"/>
    </source>
</evidence>
<name>A0A345YAE1_9NEIS</name>
<evidence type="ECO:0000259" key="1">
    <source>
        <dbReference type="Pfam" id="PF01609"/>
    </source>
</evidence>
<feature type="domain" description="Insertion element IS402-like" evidence="2">
    <location>
        <begin position="10"/>
        <end position="75"/>
    </location>
</feature>
<dbReference type="GO" id="GO:0006313">
    <property type="term" value="P:DNA transposition"/>
    <property type="evidence" value="ECO:0007669"/>
    <property type="project" value="InterPro"/>
</dbReference>
<dbReference type="Pfam" id="PF01609">
    <property type="entry name" value="DDE_Tnp_1"/>
    <property type="match status" value="1"/>
</dbReference>
<dbReference type="Pfam" id="PF13340">
    <property type="entry name" value="DUF4096"/>
    <property type="match status" value="1"/>
</dbReference>
<dbReference type="RefSeq" id="WP_115434810.1">
    <property type="nucleotide sequence ID" value="NZ_CP031337.1"/>
</dbReference>
<gene>
    <name evidence="3" type="ORF">DWG20_12935</name>
</gene>
<dbReference type="EMBL" id="CP031337">
    <property type="protein sequence ID" value="AXK40893.1"/>
    <property type="molecule type" value="Genomic_DNA"/>
</dbReference>
<dbReference type="NCBIfam" id="NF033580">
    <property type="entry name" value="transpos_IS5_3"/>
    <property type="match status" value="1"/>
</dbReference>
<organism evidence="3 4">
    <name type="scientific">Crenobacter cavernae</name>
    <dbReference type="NCBI Taxonomy" id="2290923"/>
    <lineage>
        <taxon>Bacteria</taxon>
        <taxon>Pseudomonadati</taxon>
        <taxon>Pseudomonadota</taxon>
        <taxon>Betaproteobacteria</taxon>
        <taxon>Neisseriales</taxon>
        <taxon>Neisseriaceae</taxon>
        <taxon>Crenobacter</taxon>
    </lineage>
</organism>
<dbReference type="OrthoDB" id="8606701at2"/>
<dbReference type="Proteomes" id="UP000254537">
    <property type="component" value="Chromosome"/>
</dbReference>
<dbReference type="InterPro" id="IPR025161">
    <property type="entry name" value="IS402-like_dom"/>
</dbReference>
<proteinExistence type="predicted"/>
<sequence length="266" mass="30683">MRSKRYPSDMSREQFEQIRPLLEQVRRKTKPRMVDLYEVWCAVLYLLRTGCQWRALPSDFPKWRTVHSYFAKWSEPDSQGVSLLERALKKSQVGVVRMRLGRNAYSTFLIVDAQSVKNTDTATLKGYDAGKKVSGIKRHIAVDTQGLPHAVAVTTAEVTDRKGALQALRRCQPGLSRVQSLLADNGYVGQPFAQGVREMLGEHVTVQIAKRSELHTFKVMPQRWIVERSFAWLEKNRRLWKNCERKLNTSLQFVHLAFLVLLLKRS</sequence>
<dbReference type="PANTHER" id="PTHR30007:SF0">
    <property type="entry name" value="TRANSPOSASE"/>
    <property type="match status" value="1"/>
</dbReference>
<dbReference type="KEGG" id="ccah:DWG20_12935"/>
<protein>
    <submittedName>
        <fullName evidence="3">IS5 family transposase</fullName>
    </submittedName>
</protein>
<feature type="domain" description="Transposase IS4-like" evidence="1">
    <location>
        <begin position="107"/>
        <end position="263"/>
    </location>
</feature>
<evidence type="ECO:0000313" key="4">
    <source>
        <dbReference type="Proteomes" id="UP000254537"/>
    </source>
</evidence>
<evidence type="ECO:0000259" key="2">
    <source>
        <dbReference type="Pfam" id="PF13340"/>
    </source>
</evidence>
<dbReference type="InterPro" id="IPR002559">
    <property type="entry name" value="Transposase_11"/>
</dbReference>
<reference evidence="3 4" key="1">
    <citation type="submission" date="2018-07" db="EMBL/GenBank/DDBJ databases">
        <title>Crenobacter cavernae sp. nov., isolated from a karst cave.</title>
        <authorList>
            <person name="Zhu H."/>
        </authorList>
    </citation>
    <scope>NUCLEOTIDE SEQUENCE [LARGE SCALE GENOMIC DNA]</scope>
    <source>
        <strain evidence="3 4">K1W11S-77</strain>
    </source>
</reference>
<dbReference type="GO" id="GO:0003677">
    <property type="term" value="F:DNA binding"/>
    <property type="evidence" value="ECO:0007669"/>
    <property type="project" value="InterPro"/>
</dbReference>
<dbReference type="AlphaFoldDB" id="A0A345YAE1"/>
<accession>A0A345YAE1</accession>
<dbReference type="GO" id="GO:0004803">
    <property type="term" value="F:transposase activity"/>
    <property type="evidence" value="ECO:0007669"/>
    <property type="project" value="InterPro"/>
</dbReference>